<dbReference type="eggNOG" id="ENOG502QUA0">
    <property type="taxonomic scope" value="Eukaryota"/>
</dbReference>
<keyword evidence="2" id="KW-0812">Transmembrane</keyword>
<accession>G0W840</accession>
<dbReference type="STRING" id="1071378.G0W840"/>
<dbReference type="Proteomes" id="UP000000689">
    <property type="component" value="Chromosome 3"/>
</dbReference>
<dbReference type="RefSeq" id="XP_003669194.1">
    <property type="nucleotide sequence ID" value="XM_003669146.1"/>
</dbReference>
<keyword evidence="2" id="KW-0472">Membrane</keyword>
<dbReference type="GeneID" id="11496326"/>
<feature type="transmembrane region" description="Helical" evidence="2">
    <location>
        <begin position="466"/>
        <end position="490"/>
    </location>
</feature>
<feature type="transmembrane region" description="Helical" evidence="2">
    <location>
        <begin position="136"/>
        <end position="161"/>
    </location>
</feature>
<keyword evidence="2" id="KW-1133">Transmembrane helix</keyword>
<dbReference type="PANTHER" id="PTHR34814">
    <property type="entry name" value="NITROSOGUANIDINE RESISTANCE PROTEIN SNG1"/>
    <property type="match status" value="1"/>
</dbReference>
<feature type="compositionally biased region" description="Basic and acidic residues" evidence="1">
    <location>
        <begin position="58"/>
        <end position="73"/>
    </location>
</feature>
<evidence type="ECO:0000256" key="1">
    <source>
        <dbReference type="SAM" id="MobiDB-lite"/>
    </source>
</evidence>
<reference evidence="4 5" key="1">
    <citation type="journal article" date="2011" name="Proc. Natl. Acad. Sci. U.S.A.">
        <title>Evolutionary erosion of yeast sex chromosomes by mating-type switching accidents.</title>
        <authorList>
            <person name="Gordon J.L."/>
            <person name="Armisen D."/>
            <person name="Proux-Wera E."/>
            <person name="Oheigeartaigh S.S."/>
            <person name="Byrne K.P."/>
            <person name="Wolfe K.H."/>
        </authorList>
    </citation>
    <scope>NUCLEOTIDE SEQUENCE [LARGE SCALE GENOMIC DNA]</scope>
    <source>
        <strain evidence="5">ATCC 10597 / BCRC 20456 / CBS 421 / NBRC 0211 / NRRL Y-12639</strain>
    </source>
</reference>
<evidence type="ECO:0000259" key="3">
    <source>
        <dbReference type="Pfam" id="PF12051"/>
    </source>
</evidence>
<evidence type="ECO:0000313" key="4">
    <source>
        <dbReference type="EMBL" id="CCD23951.1"/>
    </source>
</evidence>
<sequence length="567" mass="64319">MSTAINQESHNTGTSSGQNPSSDPYNEQDLSSSISHSSLSPSPSTEDSIAQFDGQLQYEDRQGDITSKEEDNRSLQSDPIQDTNTSPKENNTSATHSHNNKSDNSGAFNPNDEDNALQRTGTRYFSPKLKKARKDVIYSFIFTNVVLAIFAFTIFSLFWGVNYKNFDRAHKVQILAVIQDEGITSPNISTIIPIAAAVPTIAESSMGTYHIYNSTGFMDKFKLQSNDEIDAKVIHEVYGEKYWFAINIKPNATQALYDAIAVPNAPSFNTSQYFEAVTITARDPTNYRQLILPLLQDFEARYSNYYTSTYFPQFLNNLTTFNNITTVNMTNIALAGTMNFYTNDIRSFTERVLIAPLLVGVAYCLLLTFFQFLIYSQLHQEVSALLKPNHILIYRNIMLWLTMFFASLFFCTVSAIFQIDFTPAFGRGGFVVYWMTTWLFMVACGGTNENMVSILFTLFGPRFLGIWILSFIILNITPTFYPMVMANVFYRYGYMMPVHNAIDIYRVIFLDLSKHKMGRNYGLLIAWIAMNAVALPLVFKFLLMVITRREKKEKELAAAAEEAKLKN</sequence>
<name>G0W840_NAUDC</name>
<dbReference type="Pfam" id="PF12051">
    <property type="entry name" value="DUF3533"/>
    <property type="match status" value="1"/>
</dbReference>
<dbReference type="AlphaFoldDB" id="G0W840"/>
<dbReference type="OMA" id="WTMVNLR"/>
<feature type="compositionally biased region" description="Polar residues" evidence="1">
    <location>
        <begin position="74"/>
        <end position="108"/>
    </location>
</feature>
<dbReference type="PANTHER" id="PTHR34814:SF1">
    <property type="entry name" value="NITROSOGUANIDINE RESISTANCE PROTEIN SNG1"/>
    <property type="match status" value="1"/>
</dbReference>
<dbReference type="EMBL" id="HE580269">
    <property type="protein sequence ID" value="CCD23951.1"/>
    <property type="molecule type" value="Genomic_DNA"/>
</dbReference>
<evidence type="ECO:0000313" key="5">
    <source>
        <dbReference type="Proteomes" id="UP000000689"/>
    </source>
</evidence>
<feature type="transmembrane region" description="Helical" evidence="2">
    <location>
        <begin position="431"/>
        <end position="459"/>
    </location>
</feature>
<proteinExistence type="predicted"/>
<keyword evidence="5" id="KW-1185">Reference proteome</keyword>
<evidence type="ECO:0000256" key="2">
    <source>
        <dbReference type="SAM" id="Phobius"/>
    </source>
</evidence>
<dbReference type="OrthoDB" id="2140105at2759"/>
<dbReference type="InterPro" id="IPR053001">
    <property type="entry name" value="MNNG_permease-like"/>
</dbReference>
<dbReference type="KEGG" id="ndi:NDAI_0C02910"/>
<dbReference type="InterPro" id="IPR022703">
    <property type="entry name" value="DUF3533"/>
</dbReference>
<protein>
    <recommendedName>
        <fullName evidence="3">DUF3533 domain-containing protein</fullName>
    </recommendedName>
</protein>
<gene>
    <name evidence="4" type="primary">NDAI0C02910</name>
    <name evidence="4" type="ordered locus">NDAI_0C02910</name>
</gene>
<feature type="compositionally biased region" description="Low complexity" evidence="1">
    <location>
        <begin position="30"/>
        <end position="44"/>
    </location>
</feature>
<dbReference type="GO" id="GO:0016020">
    <property type="term" value="C:membrane"/>
    <property type="evidence" value="ECO:0007669"/>
    <property type="project" value="TreeGrafter"/>
</dbReference>
<organism evidence="4 5">
    <name type="scientific">Naumovozyma dairenensis (strain ATCC 10597 / BCRC 20456 / CBS 421 / NBRC 0211 / NRRL Y-12639)</name>
    <name type="common">Saccharomyces dairenensis</name>
    <dbReference type="NCBI Taxonomy" id="1071378"/>
    <lineage>
        <taxon>Eukaryota</taxon>
        <taxon>Fungi</taxon>
        <taxon>Dikarya</taxon>
        <taxon>Ascomycota</taxon>
        <taxon>Saccharomycotina</taxon>
        <taxon>Saccharomycetes</taxon>
        <taxon>Saccharomycetales</taxon>
        <taxon>Saccharomycetaceae</taxon>
        <taxon>Naumovozyma</taxon>
    </lineage>
</organism>
<feature type="transmembrane region" description="Helical" evidence="2">
    <location>
        <begin position="397"/>
        <end position="419"/>
    </location>
</feature>
<feature type="compositionally biased region" description="Polar residues" evidence="1">
    <location>
        <begin position="1"/>
        <end position="29"/>
    </location>
</feature>
<dbReference type="HOGENOM" id="CLU_020178_0_2_1"/>
<feature type="region of interest" description="Disordered" evidence="1">
    <location>
        <begin position="1"/>
        <end position="118"/>
    </location>
</feature>
<feature type="transmembrane region" description="Helical" evidence="2">
    <location>
        <begin position="353"/>
        <end position="376"/>
    </location>
</feature>
<feature type="domain" description="DUF3533" evidence="3">
    <location>
        <begin position="144"/>
        <end position="532"/>
    </location>
</feature>
<feature type="transmembrane region" description="Helical" evidence="2">
    <location>
        <begin position="521"/>
        <end position="546"/>
    </location>
</feature>